<proteinExistence type="predicted"/>
<evidence type="ECO:0000256" key="3">
    <source>
        <dbReference type="SAM" id="Coils"/>
    </source>
</evidence>
<reference evidence="5 6" key="2">
    <citation type="journal article" date="2015" name="Eukaryot. Cell">
        <title>Asexual propagation of a virulent clone complex in a human and feline outbreak of sporotrichosis.</title>
        <authorList>
            <person name="Teixeira Mde M."/>
            <person name="Rodrigues A.M."/>
            <person name="Tsui C.K."/>
            <person name="de Almeida L.G."/>
            <person name="Van Diepeningen A.D."/>
            <person name="van den Ende B.G."/>
            <person name="Fernandes G.F."/>
            <person name="Kano R."/>
            <person name="Hamelin R.C."/>
            <person name="Lopes-Bezerra L.M."/>
            <person name="Vasconcelos A.T."/>
            <person name="de Hoog S."/>
            <person name="de Camargo Z.P."/>
            <person name="Felipe M.S."/>
        </authorList>
    </citation>
    <scope>NUCLEOTIDE SEQUENCE [LARGE SCALE GENOMIC DNA]</scope>
    <source>
        <strain evidence="5 6">1099-18</strain>
    </source>
</reference>
<organism evidence="5 6">
    <name type="scientific">Sporothrix schenckii 1099-18</name>
    <dbReference type="NCBI Taxonomy" id="1397361"/>
    <lineage>
        <taxon>Eukaryota</taxon>
        <taxon>Fungi</taxon>
        <taxon>Dikarya</taxon>
        <taxon>Ascomycota</taxon>
        <taxon>Pezizomycotina</taxon>
        <taxon>Sordariomycetes</taxon>
        <taxon>Sordariomycetidae</taxon>
        <taxon>Ophiostomatales</taxon>
        <taxon>Ophiostomataceae</taxon>
        <taxon>Sporothrix</taxon>
    </lineage>
</organism>
<accession>A0A0F2MGZ6</accession>
<gene>
    <name evidence="5" type="ORF">SPSK_07681</name>
</gene>
<keyword evidence="1" id="KW-0540">Nuclease</keyword>
<dbReference type="EMBL" id="AXCR01000004">
    <property type="protein sequence ID" value="KJR88917.1"/>
    <property type="molecule type" value="Genomic_DNA"/>
</dbReference>
<feature type="compositionally biased region" description="Low complexity" evidence="4">
    <location>
        <begin position="36"/>
        <end position="52"/>
    </location>
</feature>
<evidence type="ECO:0000313" key="5">
    <source>
        <dbReference type="EMBL" id="KJR88917.1"/>
    </source>
</evidence>
<dbReference type="GO" id="GO:0016787">
    <property type="term" value="F:hydrolase activity"/>
    <property type="evidence" value="ECO:0007669"/>
    <property type="project" value="UniProtKB-KW"/>
</dbReference>
<dbReference type="InterPro" id="IPR016191">
    <property type="entry name" value="Ribonuclease/ribotoxin"/>
</dbReference>
<dbReference type="KEGG" id="ssck:SPSK_07681"/>
<dbReference type="RefSeq" id="XP_016591593.1">
    <property type="nucleotide sequence ID" value="XM_016734338.1"/>
</dbReference>
<dbReference type="Proteomes" id="UP000033710">
    <property type="component" value="Unassembled WGS sequence"/>
</dbReference>
<dbReference type="GeneID" id="27669615"/>
<reference evidence="5 6" key="1">
    <citation type="journal article" date="2014" name="BMC Genomics">
        <title>Comparative genomics of the major fungal agents of human and animal Sporotrichosis: Sporothrix schenckii and Sporothrix brasiliensis.</title>
        <authorList>
            <person name="Teixeira M.M."/>
            <person name="de Almeida L.G."/>
            <person name="Kubitschek-Barreira P."/>
            <person name="Alves F.L."/>
            <person name="Kioshima E.S."/>
            <person name="Abadio A.K."/>
            <person name="Fernandes L."/>
            <person name="Derengowski L.S."/>
            <person name="Ferreira K.S."/>
            <person name="Souza R.C."/>
            <person name="Ruiz J.C."/>
            <person name="de Andrade N.C."/>
            <person name="Paes H.C."/>
            <person name="Nicola A.M."/>
            <person name="Albuquerque P."/>
            <person name="Gerber A.L."/>
            <person name="Martins V.P."/>
            <person name="Peconick L.D."/>
            <person name="Neto A.V."/>
            <person name="Chaucanez C.B."/>
            <person name="Silva P.A."/>
            <person name="Cunha O.L."/>
            <person name="de Oliveira F.F."/>
            <person name="dos Santos T.C."/>
            <person name="Barros A.L."/>
            <person name="Soares M.A."/>
            <person name="de Oliveira L.M."/>
            <person name="Marini M.M."/>
            <person name="Villalobos-Duno H."/>
            <person name="Cunha M.M."/>
            <person name="de Hoog S."/>
            <person name="da Silveira J.F."/>
            <person name="Henrissat B."/>
            <person name="Nino-Vega G.A."/>
            <person name="Cisalpino P.S."/>
            <person name="Mora-Montes H.M."/>
            <person name="Almeida S.R."/>
            <person name="Stajich J.E."/>
            <person name="Lopes-Bezerra L.M."/>
            <person name="Vasconcelos A.T."/>
            <person name="Felipe M.S."/>
        </authorList>
    </citation>
    <scope>NUCLEOTIDE SEQUENCE [LARGE SCALE GENOMIC DNA]</scope>
    <source>
        <strain evidence="5 6">1099-18</strain>
    </source>
</reference>
<comment type="caution">
    <text evidence="5">The sequence shown here is derived from an EMBL/GenBank/DDBJ whole genome shotgun (WGS) entry which is preliminary data.</text>
</comment>
<feature type="compositionally biased region" description="Low complexity" evidence="4">
    <location>
        <begin position="17"/>
        <end position="29"/>
    </location>
</feature>
<feature type="coiled-coil region" evidence="3">
    <location>
        <begin position="230"/>
        <end position="286"/>
    </location>
</feature>
<name>A0A0F2MGZ6_SPOSC</name>
<feature type="compositionally biased region" description="Pro residues" evidence="4">
    <location>
        <begin position="70"/>
        <end position="88"/>
    </location>
</feature>
<dbReference type="GO" id="GO:0003723">
    <property type="term" value="F:RNA binding"/>
    <property type="evidence" value="ECO:0007669"/>
    <property type="project" value="InterPro"/>
</dbReference>
<feature type="region of interest" description="Disordered" evidence="4">
    <location>
        <begin position="1"/>
        <end position="94"/>
    </location>
</feature>
<evidence type="ECO:0000256" key="1">
    <source>
        <dbReference type="ARBA" id="ARBA00022722"/>
    </source>
</evidence>
<dbReference type="AlphaFoldDB" id="A0A0F2MGZ6"/>
<protein>
    <submittedName>
        <fullName evidence="5">Uncharacterized protein</fullName>
    </submittedName>
</protein>
<evidence type="ECO:0000256" key="4">
    <source>
        <dbReference type="SAM" id="MobiDB-lite"/>
    </source>
</evidence>
<keyword evidence="3" id="KW-0175">Coiled coil</keyword>
<dbReference type="GO" id="GO:0004540">
    <property type="term" value="F:RNA nuclease activity"/>
    <property type="evidence" value="ECO:0007669"/>
    <property type="project" value="InterPro"/>
</dbReference>
<keyword evidence="2" id="KW-0378">Hydrolase</keyword>
<evidence type="ECO:0000256" key="2">
    <source>
        <dbReference type="ARBA" id="ARBA00022801"/>
    </source>
</evidence>
<sequence>MFGKDSSRRRRGGGGASNSNSTTNPSSGGRPPPPASSRGTASLTGNSSVSSACPPPVSGRGRGGRAAVAPRPPVPAAPMSRRPPPPPNSREGAERRRNMEMHVRDHMTLPPYVVNGEALIQYDAHELDAGHPARLHRAADVRRVAEEARRAFNNDPARKWTKAQGQKYPEEIRGGTQFGIPPTIIGHPLLGGPSTYLHGLPGPCRVWTNKNDSTKAEVVYHSKKERDRRLETLRQKEQNVSDGIDRLTKQIKETSIRERPPLKKRMTEEEARRARVQQQSQNLRSKKHDPFVKAAYIPPDTKKAPLVPNLANPHQRQYDQNERRHTFACQQCGGQALVSDDGKIIQRCRCAKPE</sequence>
<dbReference type="SUPFAM" id="SSF53933">
    <property type="entry name" value="Microbial ribonucleases"/>
    <property type="match status" value="1"/>
</dbReference>
<dbReference type="VEuPathDB" id="FungiDB:SPSK_07681"/>
<evidence type="ECO:0000313" key="6">
    <source>
        <dbReference type="Proteomes" id="UP000033710"/>
    </source>
</evidence>